<dbReference type="Pfam" id="PF00561">
    <property type="entry name" value="Abhydrolase_1"/>
    <property type="match status" value="1"/>
</dbReference>
<dbReference type="InterPro" id="IPR000073">
    <property type="entry name" value="AB_hydrolase_1"/>
</dbReference>
<dbReference type="InterPro" id="IPR029058">
    <property type="entry name" value="AB_hydrolase_fold"/>
</dbReference>
<dbReference type="STRING" id="576137.A0A1L7XG03"/>
<dbReference type="SUPFAM" id="SSF53474">
    <property type="entry name" value="alpha/beta-Hydrolases"/>
    <property type="match status" value="1"/>
</dbReference>
<dbReference type="EMBL" id="FJOG01000025">
    <property type="protein sequence ID" value="CZR63979.1"/>
    <property type="molecule type" value="Genomic_DNA"/>
</dbReference>
<dbReference type="Proteomes" id="UP000184330">
    <property type="component" value="Unassembled WGS sequence"/>
</dbReference>
<sequence>MGLSNPSLTTLRDGRQLSYHLSGPDQSASTKGPIILLSNSLCTPYHMWHHFVPRLHELNFQVLQYNQIGHGESTVDPSTVDDTTFDTLADDVKQLLDSLKIQKLHAWVGISMGAATGIVFCAQNPGLVERLVICDTISCSPSALGAGDPFGPRVDAARSAGNLEATIEQTLARWFWEDWRKSHGEELHWMRSLMSKTKVEGFVACCAALRKMSFDLRPLFGKLGTSVDEILLVVGELDADLPQTMAIMRDGIQQGFEAAGKTDEVRLAIIKGAGHVSVVDGLEEYASVVTSFLTK</sequence>
<dbReference type="OrthoDB" id="2851338at2759"/>
<name>A0A1L7XG03_9HELO</name>
<dbReference type="PANTHER" id="PTHR43194:SF2">
    <property type="entry name" value="PEROXISOMAL MEMBRANE PROTEIN LPX1"/>
    <property type="match status" value="1"/>
</dbReference>
<gene>
    <name evidence="2" type="ORF">PAC_13876</name>
</gene>
<evidence type="ECO:0000313" key="2">
    <source>
        <dbReference type="EMBL" id="CZR63979.1"/>
    </source>
</evidence>
<dbReference type="InterPro" id="IPR050228">
    <property type="entry name" value="Carboxylesterase_BioH"/>
</dbReference>
<feature type="domain" description="AB hydrolase-1" evidence="1">
    <location>
        <begin position="33"/>
        <end position="175"/>
    </location>
</feature>
<reference evidence="2 3" key="1">
    <citation type="submission" date="2016-03" db="EMBL/GenBank/DDBJ databases">
        <authorList>
            <person name="Ploux O."/>
        </authorList>
    </citation>
    <scope>NUCLEOTIDE SEQUENCE [LARGE SCALE GENOMIC DNA]</scope>
    <source>
        <strain evidence="2 3">UAMH 11012</strain>
    </source>
</reference>
<organism evidence="2 3">
    <name type="scientific">Phialocephala subalpina</name>
    <dbReference type="NCBI Taxonomy" id="576137"/>
    <lineage>
        <taxon>Eukaryota</taxon>
        <taxon>Fungi</taxon>
        <taxon>Dikarya</taxon>
        <taxon>Ascomycota</taxon>
        <taxon>Pezizomycotina</taxon>
        <taxon>Leotiomycetes</taxon>
        <taxon>Helotiales</taxon>
        <taxon>Mollisiaceae</taxon>
        <taxon>Phialocephala</taxon>
        <taxon>Phialocephala fortinii species complex</taxon>
    </lineage>
</organism>
<evidence type="ECO:0000259" key="1">
    <source>
        <dbReference type="Pfam" id="PF00561"/>
    </source>
</evidence>
<evidence type="ECO:0000313" key="3">
    <source>
        <dbReference type="Proteomes" id="UP000184330"/>
    </source>
</evidence>
<dbReference type="AlphaFoldDB" id="A0A1L7XG03"/>
<proteinExistence type="predicted"/>
<protein>
    <submittedName>
        <fullName evidence="2">Related to 3-oxoadipate enol-lactonase II</fullName>
    </submittedName>
</protein>
<accession>A0A1L7XG03</accession>
<dbReference type="Gene3D" id="3.40.50.1820">
    <property type="entry name" value="alpha/beta hydrolase"/>
    <property type="match status" value="1"/>
</dbReference>
<dbReference type="PANTHER" id="PTHR43194">
    <property type="entry name" value="HYDROLASE ALPHA/BETA FOLD FAMILY"/>
    <property type="match status" value="1"/>
</dbReference>
<keyword evidence="3" id="KW-1185">Reference proteome</keyword>